<geneLocation type="plasmid" evidence="1">
    <name>3</name>
</geneLocation>
<accession>Q11AH4</accession>
<sequence length="214" mass="24958">MLSYRLLKNHAGILLVGDYTSLRWLHEVVHDVNERSPLVRDKEGMFLGLAYDVRKAYEQQREILKAPEHYEEIGLRYGVRILWPVLLLQQRMLRSSLAYLDHTAKTQAIAYALETIIEQALLEDFGQQGKDAVALWQRIDPAQPSVFEMLGSRGAIFCSWTKAERKRRFLYLLTSFDPLYDSYYTLRLQRGEKNLVSPGELALWANAEWPDPKW</sequence>
<proteinExistence type="predicted"/>
<dbReference type="Pfam" id="PF21845">
    <property type="entry name" value="DUF6904"/>
    <property type="match status" value="1"/>
</dbReference>
<dbReference type="KEGG" id="mes:Meso_4582"/>
<dbReference type="EMBL" id="CP000392">
    <property type="protein sequence ID" value="ABG65601.1"/>
    <property type="molecule type" value="Genomic_DNA"/>
</dbReference>
<dbReference type="AlphaFoldDB" id="Q11AH4"/>
<name>Q11AH4_CHESB</name>
<evidence type="ECO:0000313" key="1">
    <source>
        <dbReference type="EMBL" id="ABG65601.1"/>
    </source>
</evidence>
<protein>
    <submittedName>
        <fullName evidence="1">Uncharacterized protein</fullName>
    </submittedName>
</protein>
<reference evidence="1" key="1">
    <citation type="submission" date="2006-06" db="EMBL/GenBank/DDBJ databases">
        <title>Complete sequence of 3 of Chelativorans sp. BNC1.</title>
        <authorList>
            <consortium name="US DOE Joint Genome Institute"/>
            <person name="Copeland A."/>
            <person name="Lucas S."/>
            <person name="Lapidus A."/>
            <person name="Barry K."/>
            <person name="Detter J.C."/>
            <person name="Glavina del Rio T."/>
            <person name="Hammon N."/>
            <person name="Israni S."/>
            <person name="Dalin E."/>
            <person name="Tice H."/>
            <person name="Pitluck S."/>
            <person name="Chertkov O."/>
            <person name="Brettin T."/>
            <person name="Bruce D."/>
            <person name="Han C."/>
            <person name="Tapia R."/>
            <person name="Gilna P."/>
            <person name="Schmutz J."/>
            <person name="Larimer F."/>
            <person name="Land M."/>
            <person name="Hauser L."/>
            <person name="Kyrpides N."/>
            <person name="Mikhailova N."/>
            <person name="Richardson P."/>
        </authorList>
    </citation>
    <scope>NUCLEOTIDE SEQUENCE</scope>
    <source>
        <strain evidence="1">BNC1</strain>
        <plasmid evidence="1">3</plasmid>
    </source>
</reference>
<organism evidence="1">
    <name type="scientific">Chelativorans sp. (strain BNC1)</name>
    <dbReference type="NCBI Taxonomy" id="266779"/>
    <lineage>
        <taxon>Bacteria</taxon>
        <taxon>Pseudomonadati</taxon>
        <taxon>Pseudomonadota</taxon>
        <taxon>Alphaproteobacteria</taxon>
        <taxon>Hyphomicrobiales</taxon>
        <taxon>Phyllobacteriaceae</taxon>
        <taxon>Chelativorans</taxon>
    </lineage>
</organism>
<dbReference type="InterPro" id="IPR054199">
    <property type="entry name" value="DUF6904"/>
</dbReference>
<gene>
    <name evidence="1" type="ordered locus">Meso_4582</name>
</gene>
<keyword evidence="1" id="KW-0614">Plasmid</keyword>
<dbReference type="HOGENOM" id="CLU_1420581_0_0_5"/>